<dbReference type="PROSITE" id="PS50109">
    <property type="entry name" value="HIS_KIN"/>
    <property type="match status" value="1"/>
</dbReference>
<keyword evidence="9" id="KW-0472">Membrane</keyword>
<keyword evidence="6 11" id="KW-0418">Kinase</keyword>
<evidence type="ECO:0000256" key="9">
    <source>
        <dbReference type="SAM" id="Phobius"/>
    </source>
</evidence>
<feature type="transmembrane region" description="Helical" evidence="9">
    <location>
        <begin position="128"/>
        <end position="150"/>
    </location>
</feature>
<keyword evidence="9" id="KW-1133">Transmembrane helix</keyword>
<dbReference type="InterPro" id="IPR005467">
    <property type="entry name" value="His_kinase_dom"/>
</dbReference>
<dbReference type="GO" id="GO:0016301">
    <property type="term" value="F:kinase activity"/>
    <property type="evidence" value="ECO:0007669"/>
    <property type="project" value="UniProtKB-KW"/>
</dbReference>
<evidence type="ECO:0000259" key="10">
    <source>
        <dbReference type="PROSITE" id="PS50109"/>
    </source>
</evidence>
<dbReference type="PANTHER" id="PTHR24421">
    <property type="entry name" value="NITRATE/NITRITE SENSOR PROTEIN NARX-RELATED"/>
    <property type="match status" value="1"/>
</dbReference>
<keyword evidence="5" id="KW-0547">Nucleotide-binding</keyword>
<evidence type="ECO:0000313" key="11">
    <source>
        <dbReference type="EMBL" id="MBM7813579.1"/>
    </source>
</evidence>
<evidence type="ECO:0000256" key="7">
    <source>
        <dbReference type="ARBA" id="ARBA00022840"/>
    </source>
</evidence>
<evidence type="ECO:0000313" key="12">
    <source>
        <dbReference type="Proteomes" id="UP001195724"/>
    </source>
</evidence>
<dbReference type="EMBL" id="JAFBCL010000001">
    <property type="protein sequence ID" value="MBM7813579.1"/>
    <property type="molecule type" value="Genomic_DNA"/>
</dbReference>
<keyword evidence="9" id="KW-0812">Transmembrane</keyword>
<comment type="catalytic activity">
    <reaction evidence="1">
        <text>ATP + protein L-histidine = ADP + protein N-phospho-L-histidine.</text>
        <dbReference type="EC" id="2.7.13.3"/>
    </reaction>
</comment>
<proteinExistence type="predicted"/>
<protein>
    <recommendedName>
        <fullName evidence="2">histidine kinase</fullName>
        <ecNumber evidence="2">2.7.13.3</ecNumber>
    </recommendedName>
</protein>
<dbReference type="Proteomes" id="UP001195724">
    <property type="component" value="Unassembled WGS sequence"/>
</dbReference>
<evidence type="ECO:0000256" key="6">
    <source>
        <dbReference type="ARBA" id="ARBA00022777"/>
    </source>
</evidence>
<dbReference type="RefSeq" id="WP_204844194.1">
    <property type="nucleotide sequence ID" value="NZ_JAFBCL010000001.1"/>
</dbReference>
<evidence type="ECO:0000256" key="2">
    <source>
        <dbReference type="ARBA" id="ARBA00012438"/>
    </source>
</evidence>
<evidence type="ECO:0000256" key="5">
    <source>
        <dbReference type="ARBA" id="ARBA00022741"/>
    </source>
</evidence>
<dbReference type="Pfam" id="PF02518">
    <property type="entry name" value="HATPase_c"/>
    <property type="match status" value="1"/>
</dbReference>
<evidence type="ECO:0000256" key="4">
    <source>
        <dbReference type="ARBA" id="ARBA00022679"/>
    </source>
</evidence>
<keyword evidence="3" id="KW-0597">Phosphoprotein</keyword>
<feature type="transmembrane region" description="Helical" evidence="9">
    <location>
        <begin position="21"/>
        <end position="38"/>
    </location>
</feature>
<dbReference type="Gene3D" id="1.20.5.1930">
    <property type="match status" value="1"/>
</dbReference>
<evidence type="ECO:0000256" key="1">
    <source>
        <dbReference type="ARBA" id="ARBA00000085"/>
    </source>
</evidence>
<comment type="caution">
    <text evidence="11">The sequence shown here is derived from an EMBL/GenBank/DDBJ whole genome shotgun (WGS) entry which is preliminary data.</text>
</comment>
<organism evidence="11 12">
    <name type="scientific">Saccharothrix algeriensis</name>
    <dbReference type="NCBI Taxonomy" id="173560"/>
    <lineage>
        <taxon>Bacteria</taxon>
        <taxon>Bacillati</taxon>
        <taxon>Actinomycetota</taxon>
        <taxon>Actinomycetes</taxon>
        <taxon>Pseudonocardiales</taxon>
        <taxon>Pseudonocardiaceae</taxon>
        <taxon>Saccharothrix</taxon>
    </lineage>
</organism>
<dbReference type="SUPFAM" id="SSF55874">
    <property type="entry name" value="ATPase domain of HSP90 chaperone/DNA topoisomerase II/histidine kinase"/>
    <property type="match status" value="1"/>
</dbReference>
<dbReference type="Pfam" id="PF07730">
    <property type="entry name" value="HisKA_3"/>
    <property type="match status" value="1"/>
</dbReference>
<gene>
    <name evidence="11" type="ORF">JOE68_004444</name>
</gene>
<dbReference type="SMART" id="SM00387">
    <property type="entry name" value="HATPase_c"/>
    <property type="match status" value="1"/>
</dbReference>
<feature type="transmembrane region" description="Helical" evidence="9">
    <location>
        <begin position="67"/>
        <end position="86"/>
    </location>
</feature>
<keyword evidence="4" id="KW-0808">Transferase</keyword>
<dbReference type="EC" id="2.7.13.3" evidence="2"/>
<evidence type="ECO:0000256" key="8">
    <source>
        <dbReference type="ARBA" id="ARBA00023012"/>
    </source>
</evidence>
<reference evidence="11 12" key="1">
    <citation type="submission" date="2021-01" db="EMBL/GenBank/DDBJ databases">
        <title>Sequencing the genomes of 1000 actinobacteria strains.</title>
        <authorList>
            <person name="Klenk H.-P."/>
        </authorList>
    </citation>
    <scope>NUCLEOTIDE SEQUENCE [LARGE SCALE GENOMIC DNA]</scope>
    <source>
        <strain evidence="11 12">DSM 44581</strain>
    </source>
</reference>
<dbReference type="Gene3D" id="3.30.565.10">
    <property type="entry name" value="Histidine kinase-like ATPase, C-terminal domain"/>
    <property type="match status" value="1"/>
</dbReference>
<dbReference type="InterPro" id="IPR050482">
    <property type="entry name" value="Sensor_HK_TwoCompSys"/>
</dbReference>
<keyword evidence="8" id="KW-0902">Two-component regulatory system</keyword>
<accession>A0ABS2SBH3</accession>
<dbReference type="InterPro" id="IPR036890">
    <property type="entry name" value="HATPase_C_sf"/>
</dbReference>
<dbReference type="CDD" id="cd16917">
    <property type="entry name" value="HATPase_UhpB-NarQ-NarX-like"/>
    <property type="match status" value="1"/>
</dbReference>
<dbReference type="InterPro" id="IPR003594">
    <property type="entry name" value="HATPase_dom"/>
</dbReference>
<feature type="domain" description="Histidine kinase" evidence="10">
    <location>
        <begin position="280"/>
        <end position="365"/>
    </location>
</feature>
<sequence length="367" mass="38218">MDDRALAAPDRERPARHRCRPVAEVLAAAAVVLALGLLDHPARPAVHAAAALAVAAPLALRRALPLTAAVASAAVAVAGTAALLHWSGGLVPVAAFCSAAHRRARPWPVLALSVGWQAAAKLLTAKPVAAATFTDLLLLGAAPVAVGCALRLHRERAEHAEFRYRAETGRAVAERHARVAREVHDAVGHHLTAIRLQATAVRRVAADLPPAADHALATIADSSAAALREVRAVLDVLREDRTASLADVADLAARATTPVTFTRDGLTGPLPPLVDHAGYRVVQEALTNALKHSGASRIDVHVHRDRSGLTITVADDGAAAPVAEAGEGAGLRGMRERVRLLGGTLRVTAREPRGLLVEARLPVGSRP</sequence>
<feature type="transmembrane region" description="Helical" evidence="9">
    <location>
        <begin position="44"/>
        <end position="60"/>
    </location>
</feature>
<dbReference type="PANTHER" id="PTHR24421:SF10">
    <property type="entry name" value="NITRATE_NITRITE SENSOR PROTEIN NARQ"/>
    <property type="match status" value="1"/>
</dbReference>
<keyword evidence="7" id="KW-0067">ATP-binding</keyword>
<dbReference type="InterPro" id="IPR011712">
    <property type="entry name" value="Sig_transdc_His_kin_sub3_dim/P"/>
</dbReference>
<evidence type="ECO:0000256" key="3">
    <source>
        <dbReference type="ARBA" id="ARBA00022553"/>
    </source>
</evidence>
<keyword evidence="12" id="KW-1185">Reference proteome</keyword>
<name>A0ABS2SBH3_9PSEU</name>